<keyword evidence="2" id="KW-1185">Reference proteome</keyword>
<sequence>MFLRSPMVAVRISYWADLEGRFGVVSHPPARLLTKCRVRYRRWTAHGFMEYKNCAYQRHRGSKEEVTFRKGKAGSSVARLGS</sequence>
<dbReference type="EMBL" id="OZ034825">
    <property type="protein sequence ID" value="CAL1680746.1"/>
    <property type="molecule type" value="Genomic_DNA"/>
</dbReference>
<proteinExistence type="predicted"/>
<dbReference type="Proteomes" id="UP001497644">
    <property type="component" value="Chromosome 2"/>
</dbReference>
<reference evidence="1" key="1">
    <citation type="submission" date="2024-04" db="EMBL/GenBank/DDBJ databases">
        <authorList>
            <consortium name="Molecular Ecology Group"/>
        </authorList>
    </citation>
    <scope>NUCLEOTIDE SEQUENCE</scope>
</reference>
<gene>
    <name evidence="1" type="ORF">LPLAT_LOCUS6717</name>
</gene>
<evidence type="ECO:0000313" key="1">
    <source>
        <dbReference type="EMBL" id="CAL1680746.1"/>
    </source>
</evidence>
<organism evidence="1 2">
    <name type="scientific">Lasius platythorax</name>
    <dbReference type="NCBI Taxonomy" id="488582"/>
    <lineage>
        <taxon>Eukaryota</taxon>
        <taxon>Metazoa</taxon>
        <taxon>Ecdysozoa</taxon>
        <taxon>Arthropoda</taxon>
        <taxon>Hexapoda</taxon>
        <taxon>Insecta</taxon>
        <taxon>Pterygota</taxon>
        <taxon>Neoptera</taxon>
        <taxon>Endopterygota</taxon>
        <taxon>Hymenoptera</taxon>
        <taxon>Apocrita</taxon>
        <taxon>Aculeata</taxon>
        <taxon>Formicoidea</taxon>
        <taxon>Formicidae</taxon>
        <taxon>Formicinae</taxon>
        <taxon>Lasius</taxon>
        <taxon>Lasius</taxon>
    </lineage>
</organism>
<name>A0AAV2NNY3_9HYME</name>
<dbReference type="AlphaFoldDB" id="A0AAV2NNY3"/>
<evidence type="ECO:0000313" key="2">
    <source>
        <dbReference type="Proteomes" id="UP001497644"/>
    </source>
</evidence>
<protein>
    <submittedName>
        <fullName evidence="1">Uncharacterized protein</fullName>
    </submittedName>
</protein>
<accession>A0AAV2NNY3</accession>